<organism evidence="7">
    <name type="scientific">uncultured Pleomorphomonas sp</name>
    <dbReference type="NCBI Taxonomy" id="442121"/>
    <lineage>
        <taxon>Bacteria</taxon>
        <taxon>Pseudomonadati</taxon>
        <taxon>Pseudomonadota</taxon>
        <taxon>Alphaproteobacteria</taxon>
        <taxon>Hyphomicrobiales</taxon>
        <taxon>Pleomorphomonadaceae</taxon>
        <taxon>Pleomorphomonas</taxon>
        <taxon>environmental samples</taxon>
    </lineage>
</organism>
<name>A0A212LK15_9HYPH</name>
<dbReference type="SUPFAM" id="SSF54368">
    <property type="entry name" value="Glutamine synthetase, N-terminal domain"/>
    <property type="match status" value="1"/>
</dbReference>
<evidence type="ECO:0000256" key="4">
    <source>
        <dbReference type="PROSITE-ProRule" id="PRU01331"/>
    </source>
</evidence>
<dbReference type="InterPro" id="IPR036651">
    <property type="entry name" value="Gln_synt_N_sf"/>
</dbReference>
<dbReference type="PANTHER" id="PTHR43785:SF12">
    <property type="entry name" value="TYPE-1 GLUTAMINE SYNTHETASE 2"/>
    <property type="match status" value="1"/>
</dbReference>
<dbReference type="PROSITE" id="PS51987">
    <property type="entry name" value="GS_CATALYTIC"/>
    <property type="match status" value="1"/>
</dbReference>
<evidence type="ECO:0000256" key="1">
    <source>
        <dbReference type="ARBA" id="ARBA00001946"/>
    </source>
</evidence>
<evidence type="ECO:0000256" key="2">
    <source>
        <dbReference type="ARBA" id="ARBA00022598"/>
    </source>
</evidence>
<comment type="cofactor">
    <cofactor evidence="1">
        <name>Mg(2+)</name>
        <dbReference type="ChEBI" id="CHEBI:18420"/>
    </cofactor>
</comment>
<dbReference type="GO" id="GO:0034024">
    <property type="term" value="F:glutamate-putrescine ligase activity"/>
    <property type="evidence" value="ECO:0007669"/>
    <property type="project" value="UniProtKB-EC"/>
</dbReference>
<reference evidence="7" key="1">
    <citation type="submission" date="2016-08" db="EMBL/GenBank/DDBJ databases">
        <authorList>
            <person name="Seilhamer J.J."/>
        </authorList>
    </citation>
    <scope>NUCLEOTIDE SEQUENCE</scope>
    <source>
        <strain evidence="7">86</strain>
    </source>
</reference>
<dbReference type="EC" id="6.3.1.11" evidence="7"/>
<sequence length="480" mass="52000">MTAGISFRRPRFAPGADMPGPLSMSAVKIADVAEAEAFLAANPDVVQFECFLTDCSGVQRGKLLRRSELLGAYRTGRPLPCSVLSLDIKGADVEETGLLWEMGDADRLCRPVAGTLVRSSWRQVPTAQFLLTSFEGDGSGSASDPRHALARVADAAQALGFRPAAAVELEFYLIDGRAAAEGRVTPPTAPNGFRPTDLQAYLVQDLGDFSSFLEAVYAAAEAAGLPARTLISEYSPGQFEIVLEHRDDALRAADDAILWKRLVKGVAERHGFVATFMAKPYAEFAGSGAHFHVSLCDEAGNNLFAGREPEGNALLRHAIAGLEATMAESMAIFAPNANSYRRFKPNSYAPLGPAWGTDNRSVPIRVTGGPPATRHLEQRVAGADANPYLALAAVIAGMLEGIEEKREPSEPIVGNGYAQVEASLPRFWPEALRRARASDFLKQRLGARFTDIYLTIKEAECDRFFAEVSDRDIHWYLRLA</sequence>
<dbReference type="PROSITE" id="PS00181">
    <property type="entry name" value="GLNA_ATP"/>
    <property type="match status" value="1"/>
</dbReference>
<dbReference type="AlphaFoldDB" id="A0A212LK15"/>
<dbReference type="GO" id="GO:0004356">
    <property type="term" value="F:glutamine synthetase activity"/>
    <property type="evidence" value="ECO:0007669"/>
    <property type="project" value="InterPro"/>
</dbReference>
<protein>
    <submittedName>
        <fullName evidence="7">Gamma-glutamylputrescine synthetase PuuA</fullName>
        <ecNumber evidence="7">6.3.1.11</ecNumber>
    </submittedName>
</protein>
<evidence type="ECO:0000256" key="5">
    <source>
        <dbReference type="RuleBase" id="RU000384"/>
    </source>
</evidence>
<proteinExistence type="inferred from homology"/>
<dbReference type="Pfam" id="PF00120">
    <property type="entry name" value="Gln-synt_C"/>
    <property type="match status" value="1"/>
</dbReference>
<evidence type="ECO:0000259" key="6">
    <source>
        <dbReference type="PROSITE" id="PS51987"/>
    </source>
</evidence>
<feature type="domain" description="GS catalytic" evidence="6">
    <location>
        <begin position="145"/>
        <end position="480"/>
    </location>
</feature>
<dbReference type="EMBL" id="FMJD01000010">
    <property type="protein sequence ID" value="SCM77874.1"/>
    <property type="molecule type" value="Genomic_DNA"/>
</dbReference>
<dbReference type="SUPFAM" id="SSF55931">
    <property type="entry name" value="Glutamine synthetase/guanido kinase"/>
    <property type="match status" value="1"/>
</dbReference>
<comment type="similarity">
    <text evidence="4 5">Belongs to the glutamine synthetase family.</text>
</comment>
<dbReference type="Gene3D" id="3.30.590.10">
    <property type="entry name" value="Glutamine synthetase/guanido kinase, catalytic domain"/>
    <property type="match status" value="1"/>
</dbReference>
<dbReference type="InterPro" id="IPR014746">
    <property type="entry name" value="Gln_synth/guanido_kin_cat_dom"/>
</dbReference>
<dbReference type="GO" id="GO:0006542">
    <property type="term" value="P:glutamine biosynthetic process"/>
    <property type="evidence" value="ECO:0007669"/>
    <property type="project" value="InterPro"/>
</dbReference>
<gene>
    <name evidence="7" type="primary">puuA</name>
    <name evidence="7" type="ORF">KL86PLE_60189</name>
</gene>
<keyword evidence="3" id="KW-0460">Magnesium</keyword>
<dbReference type="GO" id="GO:0006598">
    <property type="term" value="P:polyamine catabolic process"/>
    <property type="evidence" value="ECO:0007669"/>
    <property type="project" value="TreeGrafter"/>
</dbReference>
<dbReference type="PANTHER" id="PTHR43785">
    <property type="entry name" value="GAMMA-GLUTAMYLPUTRESCINE SYNTHETASE"/>
    <property type="match status" value="1"/>
</dbReference>
<dbReference type="SMART" id="SM01230">
    <property type="entry name" value="Gln-synt_C"/>
    <property type="match status" value="1"/>
</dbReference>
<accession>A0A212LK15</accession>
<dbReference type="InterPro" id="IPR008146">
    <property type="entry name" value="Gln_synth_cat_dom"/>
</dbReference>
<evidence type="ECO:0000256" key="3">
    <source>
        <dbReference type="ARBA" id="ARBA00022842"/>
    </source>
</evidence>
<dbReference type="InterPro" id="IPR027303">
    <property type="entry name" value="Gln_synth_gly_rich_site"/>
</dbReference>
<evidence type="ECO:0000313" key="7">
    <source>
        <dbReference type="EMBL" id="SCM77874.1"/>
    </source>
</evidence>
<keyword evidence="2 7" id="KW-0436">Ligase</keyword>